<dbReference type="Gene3D" id="1.20.120.330">
    <property type="entry name" value="Nucleotidyltransferases domain 2"/>
    <property type="match status" value="1"/>
</dbReference>
<proteinExistence type="predicted"/>
<gene>
    <name evidence="1" type="ORF">LNQ82_07945</name>
</gene>
<name>A0AAE9HWL2_9NEIS</name>
<dbReference type="EMBL" id="CP097501">
    <property type="protein sequence ID" value="URD67115.1"/>
    <property type="molecule type" value="Genomic_DNA"/>
</dbReference>
<organism evidence="1 2">
    <name type="scientific">Conchiformibius steedae DSM 2580</name>
    <dbReference type="NCBI Taxonomy" id="1121352"/>
    <lineage>
        <taxon>Bacteria</taxon>
        <taxon>Pseudomonadati</taxon>
        <taxon>Pseudomonadota</taxon>
        <taxon>Betaproteobacteria</taxon>
        <taxon>Neisseriales</taxon>
        <taxon>Neisseriaceae</taxon>
        <taxon>Conchiformibius</taxon>
    </lineage>
</organism>
<reference evidence="1" key="1">
    <citation type="submission" date="2022-05" db="EMBL/GenBank/DDBJ databases">
        <title>Alysiella filiformis genome sequencing.</title>
        <authorList>
            <person name="Viehboeck T."/>
        </authorList>
    </citation>
    <scope>NUCLEOTIDE SEQUENCE</scope>
    <source>
        <strain evidence="1">DSM 2580</strain>
    </source>
</reference>
<accession>A0AAE9HWL2</accession>
<dbReference type="SUPFAM" id="SSF81593">
    <property type="entry name" value="Nucleotidyltransferase substrate binding subunit/domain"/>
    <property type="match status" value="1"/>
</dbReference>
<dbReference type="Pfam" id="PF08780">
    <property type="entry name" value="NTase_sub_bind"/>
    <property type="match status" value="1"/>
</dbReference>
<sequence length="106" mass="12762">MSELSIQPLINAVKRLHEGWLRYLQDTDDAQIRDGLIQRFEFTYEISHKILKRYLEYTSANPTQFDGMSFQDLIRTANEQNLLLGDWTDWKQYRDMRARTSHTYDE</sequence>
<dbReference type="NCBIfam" id="TIGR01987">
    <property type="entry name" value="HI0074"/>
    <property type="match status" value="1"/>
</dbReference>
<dbReference type="RefSeq" id="WP_246327843.1">
    <property type="nucleotide sequence ID" value="NZ_CP097501.1"/>
</dbReference>
<evidence type="ECO:0000313" key="2">
    <source>
        <dbReference type="Proteomes" id="UP001056819"/>
    </source>
</evidence>
<dbReference type="AlphaFoldDB" id="A0AAE9HWL2"/>
<protein>
    <submittedName>
        <fullName evidence="1">Nucleotidyltransferase substrate binding protein</fullName>
    </submittedName>
</protein>
<evidence type="ECO:0000313" key="1">
    <source>
        <dbReference type="EMBL" id="URD67115.1"/>
    </source>
</evidence>
<dbReference type="Proteomes" id="UP001056819">
    <property type="component" value="Chromosome"/>
</dbReference>
<dbReference type="InterPro" id="IPR010235">
    <property type="entry name" value="HepT"/>
</dbReference>